<comment type="caution">
    <text evidence="3">The sequence shown here is derived from an EMBL/GenBank/DDBJ whole genome shotgun (WGS) entry which is preliminary data.</text>
</comment>
<dbReference type="Pfam" id="PF13561">
    <property type="entry name" value="adh_short_C2"/>
    <property type="match status" value="1"/>
</dbReference>
<dbReference type="PANTHER" id="PTHR43639">
    <property type="entry name" value="OXIDOREDUCTASE, SHORT-CHAIN DEHYDROGENASE/REDUCTASE FAMILY (AFU_ORTHOLOGUE AFUA_5G02870)"/>
    <property type="match status" value="1"/>
</dbReference>
<dbReference type="STRING" id="1774968.AUC68_03590"/>
<dbReference type="EMBL" id="LPWG01000010">
    <property type="protein sequence ID" value="ODS00196.1"/>
    <property type="molecule type" value="Genomic_DNA"/>
</dbReference>
<organism evidence="3 4">
    <name type="scientific">Methyloceanibacter methanicus</name>
    <dbReference type="NCBI Taxonomy" id="1774968"/>
    <lineage>
        <taxon>Bacteria</taxon>
        <taxon>Pseudomonadati</taxon>
        <taxon>Pseudomonadota</taxon>
        <taxon>Alphaproteobacteria</taxon>
        <taxon>Hyphomicrobiales</taxon>
        <taxon>Hyphomicrobiaceae</taxon>
        <taxon>Methyloceanibacter</taxon>
    </lineage>
</organism>
<proteinExistence type="inferred from homology"/>
<sequence>MESDSPAACALVTGAARRLGRAIALDLARHGWRVGVHYQTSEADARGLVAEIEGFGGRAAALQADLSDLEALPMLIETCAAALGPATCLVNNAACFAWDWPDQFDEAGWTRHHEVNLRAPVFLAQAFANALPSGADGNVINLIDQKVHALTPHYFTYTIAKSALWTATRTLAQALAPRIRVNAVAPGPVLPYEGQSDEDFARECRDTLLKHAVPIDDVTATVRFLLETGSITGQMIAVDGGRHLNWRPDAS</sequence>
<comment type="similarity">
    <text evidence="1">Belongs to the short-chain dehydrogenases/reductases (SDR) family.</text>
</comment>
<gene>
    <name evidence="3" type="ORF">AUC68_03590</name>
</gene>
<dbReference type="GO" id="GO:0016491">
    <property type="term" value="F:oxidoreductase activity"/>
    <property type="evidence" value="ECO:0007669"/>
    <property type="project" value="UniProtKB-KW"/>
</dbReference>
<keyword evidence="4" id="KW-1185">Reference proteome</keyword>
<accession>A0A1E3W322</accession>
<reference evidence="3 4" key="1">
    <citation type="journal article" date="2016" name="Environ. Microbiol.">
        <title>New Methyloceanibacter diversity from North Sea sediments includes methanotroph containing solely the soluble methane monooxygenase.</title>
        <authorList>
            <person name="Vekeman B."/>
            <person name="Kerckhof F.M."/>
            <person name="Cremers G."/>
            <person name="de Vos P."/>
            <person name="Vandamme P."/>
            <person name="Boon N."/>
            <person name="Op den Camp H.J."/>
            <person name="Heylen K."/>
        </authorList>
    </citation>
    <scope>NUCLEOTIDE SEQUENCE [LARGE SCALE GENOMIC DNA]</scope>
    <source>
        <strain evidence="3 4">R-67174</strain>
    </source>
</reference>
<evidence type="ECO:0000313" key="3">
    <source>
        <dbReference type="EMBL" id="ODS00196.1"/>
    </source>
</evidence>
<protein>
    <submittedName>
        <fullName evidence="3">Short-chain dehydrogenase</fullName>
    </submittedName>
</protein>
<dbReference type="Gene3D" id="3.40.50.720">
    <property type="entry name" value="NAD(P)-binding Rossmann-like Domain"/>
    <property type="match status" value="1"/>
</dbReference>
<dbReference type="Proteomes" id="UP000094501">
    <property type="component" value="Unassembled WGS sequence"/>
</dbReference>
<dbReference type="OrthoDB" id="9786360at2"/>
<dbReference type="PANTHER" id="PTHR43639:SF1">
    <property type="entry name" value="SHORT-CHAIN DEHYDROGENASE_REDUCTASE FAMILY PROTEIN"/>
    <property type="match status" value="1"/>
</dbReference>
<name>A0A1E3W322_9HYPH</name>
<evidence type="ECO:0000256" key="1">
    <source>
        <dbReference type="ARBA" id="ARBA00006484"/>
    </source>
</evidence>
<evidence type="ECO:0000256" key="2">
    <source>
        <dbReference type="ARBA" id="ARBA00023002"/>
    </source>
</evidence>
<dbReference type="InterPro" id="IPR002347">
    <property type="entry name" value="SDR_fam"/>
</dbReference>
<dbReference type="SUPFAM" id="SSF51735">
    <property type="entry name" value="NAD(P)-binding Rossmann-fold domains"/>
    <property type="match status" value="1"/>
</dbReference>
<dbReference type="AlphaFoldDB" id="A0A1E3W322"/>
<dbReference type="RefSeq" id="WP_069437009.1">
    <property type="nucleotide sequence ID" value="NZ_LPWG01000010.1"/>
</dbReference>
<evidence type="ECO:0000313" key="4">
    <source>
        <dbReference type="Proteomes" id="UP000094501"/>
    </source>
</evidence>
<keyword evidence="2" id="KW-0560">Oxidoreductase</keyword>
<dbReference type="PRINTS" id="PR00081">
    <property type="entry name" value="GDHRDH"/>
</dbReference>
<dbReference type="NCBIfam" id="NF006597">
    <property type="entry name" value="PRK09134.1"/>
    <property type="match status" value="1"/>
</dbReference>
<dbReference type="InterPro" id="IPR036291">
    <property type="entry name" value="NAD(P)-bd_dom_sf"/>
</dbReference>